<dbReference type="RefSeq" id="WP_018393757.1">
    <property type="nucleotide sequence ID" value="NZ_LQWZ01000023.1"/>
</dbReference>
<dbReference type="Proteomes" id="UP000077271">
    <property type="component" value="Unassembled WGS sequence"/>
</dbReference>
<dbReference type="EMBL" id="LQWZ01000023">
    <property type="protein sequence ID" value="OAH55866.1"/>
    <property type="molecule type" value="Genomic_DNA"/>
</dbReference>
<gene>
    <name evidence="3" type="ORF">AWH48_04105</name>
</gene>
<evidence type="ECO:0000259" key="2">
    <source>
        <dbReference type="Pfam" id="PF21747"/>
    </source>
</evidence>
<keyword evidence="1" id="KW-1133">Transmembrane helix</keyword>
<comment type="caution">
    <text evidence="3">The sequence shown here is derived from an EMBL/GenBank/DDBJ whole genome shotgun (WGS) entry which is preliminary data.</text>
</comment>
<dbReference type="OrthoDB" id="2360594at2"/>
<reference evidence="3 4" key="1">
    <citation type="submission" date="2016-01" db="EMBL/GenBank/DDBJ databases">
        <title>Investigation of taxonomic status of Bacillus aminovorans.</title>
        <authorList>
            <person name="Verma A."/>
            <person name="Pal Y."/>
            <person name="Krishnamurthi S."/>
        </authorList>
    </citation>
    <scope>NUCLEOTIDE SEQUENCE [LARGE SCALE GENOMIC DNA]</scope>
    <source>
        <strain evidence="3 4">DSM 4337</strain>
    </source>
</reference>
<name>A0A177KS25_9BACI</name>
<proteinExistence type="predicted"/>
<accession>A0A177KS25</accession>
<protein>
    <recommendedName>
        <fullName evidence="2">YpoC-like domain-containing protein</fullName>
    </recommendedName>
</protein>
<organism evidence="3 4">
    <name type="scientific">Domibacillus aminovorans</name>
    <dbReference type="NCBI Taxonomy" id="29332"/>
    <lineage>
        <taxon>Bacteria</taxon>
        <taxon>Bacillati</taxon>
        <taxon>Bacillota</taxon>
        <taxon>Bacilli</taxon>
        <taxon>Bacillales</taxon>
        <taxon>Bacillaceae</taxon>
        <taxon>Domibacillus</taxon>
    </lineage>
</organism>
<keyword evidence="1" id="KW-0812">Transmembrane</keyword>
<feature type="transmembrane region" description="Helical" evidence="1">
    <location>
        <begin position="81"/>
        <end position="103"/>
    </location>
</feature>
<feature type="domain" description="YpoC-like" evidence="2">
    <location>
        <begin position="49"/>
        <end position="155"/>
    </location>
</feature>
<dbReference type="AlphaFoldDB" id="A0A177KS25"/>
<dbReference type="Pfam" id="PF21747">
    <property type="entry name" value="YpoC"/>
    <property type="match status" value="1"/>
</dbReference>
<dbReference type="InterPro" id="IPR048427">
    <property type="entry name" value="YpoC"/>
</dbReference>
<evidence type="ECO:0000313" key="3">
    <source>
        <dbReference type="EMBL" id="OAH55866.1"/>
    </source>
</evidence>
<evidence type="ECO:0000256" key="1">
    <source>
        <dbReference type="SAM" id="Phobius"/>
    </source>
</evidence>
<evidence type="ECO:0000313" key="4">
    <source>
        <dbReference type="Proteomes" id="UP000077271"/>
    </source>
</evidence>
<sequence>MKKIVILPESLRFFSEEQHISLPEKLDEYPYFLYELTGEKTPWLKEQHGLPELLPIWERLEAAVKEKHRQRQKDVQEEMNALLALFFMALFWVNGSPAAPAVWKQREAELSIKPINFRERFQFIVARPYTYAAFRQLVELMSELRKAAAVNAIRKR</sequence>
<keyword evidence="1" id="KW-0472">Membrane</keyword>